<name>A0A1N7SAI6_9BURK</name>
<sequence length="188" mass="21190">MPTTYYAVVRRSPHKRSKEPRICVSPSCSIDDPDDRQRSMAFIGDKAYCEKYDSTGTIMGGARVSNEHRMIDEENGGRRQAVGGDYVLCKCSERPQVIARYGRNWFIEDEGDVTQRAGRMNVPTPPLIYDEQFTLLGITGKTLSDTYYTVRMPSGRLLHGITDSQGRTGRYETDGAQSIHIYPGHKET</sequence>
<keyword evidence="2" id="KW-1185">Reference proteome</keyword>
<gene>
    <name evidence="1" type="ORF">BN2475_460005</name>
</gene>
<accession>A0A1N7SAI6</accession>
<dbReference type="Proteomes" id="UP000187012">
    <property type="component" value="Unassembled WGS sequence"/>
</dbReference>
<dbReference type="EMBL" id="CYGX02000046">
    <property type="protein sequence ID" value="SIT43998.1"/>
    <property type="molecule type" value="Genomic_DNA"/>
</dbReference>
<dbReference type="AlphaFoldDB" id="A0A1N7SAI6"/>
<protein>
    <recommendedName>
        <fullName evidence="3">PAAR repeat-containing protein</fullName>
    </recommendedName>
</protein>
<proteinExistence type="predicted"/>
<evidence type="ECO:0000313" key="2">
    <source>
        <dbReference type="Proteomes" id="UP000187012"/>
    </source>
</evidence>
<evidence type="ECO:0000313" key="1">
    <source>
        <dbReference type="EMBL" id="SIT43998.1"/>
    </source>
</evidence>
<reference evidence="1 2" key="1">
    <citation type="submission" date="2016-12" db="EMBL/GenBank/DDBJ databases">
        <authorList>
            <person name="Song W.-J."/>
            <person name="Kurnit D.M."/>
        </authorList>
    </citation>
    <scope>NUCLEOTIDE SEQUENCE [LARGE SCALE GENOMIC DNA]</scope>
    <source>
        <strain evidence="1 2">STM7296</strain>
    </source>
</reference>
<organism evidence="1 2">
    <name type="scientific">Paraburkholderia ribeironis</name>
    <dbReference type="NCBI Taxonomy" id="1247936"/>
    <lineage>
        <taxon>Bacteria</taxon>
        <taxon>Pseudomonadati</taxon>
        <taxon>Pseudomonadota</taxon>
        <taxon>Betaproteobacteria</taxon>
        <taxon>Burkholderiales</taxon>
        <taxon>Burkholderiaceae</taxon>
        <taxon>Paraburkholderia</taxon>
    </lineage>
</organism>
<evidence type="ECO:0008006" key="3">
    <source>
        <dbReference type="Google" id="ProtNLM"/>
    </source>
</evidence>
<dbReference type="STRING" id="1247936.BN2475_460005"/>